<dbReference type="PROSITE" id="PS51885">
    <property type="entry name" value="NEPRILYSIN"/>
    <property type="match status" value="1"/>
</dbReference>
<dbReference type="SUPFAM" id="SSF55486">
    <property type="entry name" value="Metalloproteases ('zincins'), catalytic domain"/>
    <property type="match status" value="1"/>
</dbReference>
<protein>
    <submittedName>
        <fullName evidence="1">Uncharacterized protein</fullName>
    </submittedName>
</protein>
<keyword evidence="2" id="KW-1185">Reference proteome</keyword>
<dbReference type="GO" id="GO:0006508">
    <property type="term" value="P:proteolysis"/>
    <property type="evidence" value="ECO:0007669"/>
    <property type="project" value="InterPro"/>
</dbReference>
<evidence type="ECO:0000313" key="1">
    <source>
        <dbReference type="EMBL" id="KAH9379827.1"/>
    </source>
</evidence>
<accession>A0A9J6GXA6</accession>
<dbReference type="GO" id="GO:0004222">
    <property type="term" value="F:metalloendopeptidase activity"/>
    <property type="evidence" value="ECO:0007669"/>
    <property type="project" value="InterPro"/>
</dbReference>
<gene>
    <name evidence="1" type="ORF">HPB48_010400</name>
</gene>
<dbReference type="AlphaFoldDB" id="A0A9J6GXA6"/>
<dbReference type="VEuPathDB" id="VectorBase:HLOH_052531"/>
<dbReference type="Gene3D" id="3.40.390.10">
    <property type="entry name" value="Collagenase (Catalytic Domain)"/>
    <property type="match status" value="1"/>
</dbReference>
<evidence type="ECO:0000313" key="2">
    <source>
        <dbReference type="Proteomes" id="UP000821853"/>
    </source>
</evidence>
<dbReference type="OrthoDB" id="6494345at2759"/>
<proteinExistence type="predicted"/>
<name>A0A9J6GXA6_HAELO</name>
<reference evidence="1 2" key="1">
    <citation type="journal article" date="2020" name="Cell">
        <title>Large-Scale Comparative Analyses of Tick Genomes Elucidate Their Genetic Diversity and Vector Capacities.</title>
        <authorList>
            <consortium name="Tick Genome and Microbiome Consortium (TIGMIC)"/>
            <person name="Jia N."/>
            <person name="Wang J."/>
            <person name="Shi W."/>
            <person name="Du L."/>
            <person name="Sun Y."/>
            <person name="Zhan W."/>
            <person name="Jiang J.F."/>
            <person name="Wang Q."/>
            <person name="Zhang B."/>
            <person name="Ji P."/>
            <person name="Bell-Sakyi L."/>
            <person name="Cui X.M."/>
            <person name="Yuan T.T."/>
            <person name="Jiang B.G."/>
            <person name="Yang W.F."/>
            <person name="Lam T.T."/>
            <person name="Chang Q.C."/>
            <person name="Ding S.J."/>
            <person name="Wang X.J."/>
            <person name="Zhu J.G."/>
            <person name="Ruan X.D."/>
            <person name="Zhao L."/>
            <person name="Wei J.T."/>
            <person name="Ye R.Z."/>
            <person name="Que T.C."/>
            <person name="Du C.H."/>
            <person name="Zhou Y.H."/>
            <person name="Cheng J.X."/>
            <person name="Dai P.F."/>
            <person name="Guo W.B."/>
            <person name="Han X.H."/>
            <person name="Huang E.J."/>
            <person name="Li L.F."/>
            <person name="Wei W."/>
            <person name="Gao Y.C."/>
            <person name="Liu J.Z."/>
            <person name="Shao H.Z."/>
            <person name="Wang X."/>
            <person name="Wang C.C."/>
            <person name="Yang T.C."/>
            <person name="Huo Q.B."/>
            <person name="Li W."/>
            <person name="Chen H.Y."/>
            <person name="Chen S.E."/>
            <person name="Zhou L.G."/>
            <person name="Ni X.B."/>
            <person name="Tian J.H."/>
            <person name="Sheng Y."/>
            <person name="Liu T."/>
            <person name="Pan Y.S."/>
            <person name="Xia L.Y."/>
            <person name="Li J."/>
            <person name="Zhao F."/>
            <person name="Cao W.C."/>
        </authorList>
    </citation>
    <scope>NUCLEOTIDE SEQUENCE [LARGE SCALE GENOMIC DNA]</scope>
    <source>
        <strain evidence="1">HaeL-2018</strain>
    </source>
</reference>
<organism evidence="1 2">
    <name type="scientific">Haemaphysalis longicornis</name>
    <name type="common">Bush tick</name>
    <dbReference type="NCBI Taxonomy" id="44386"/>
    <lineage>
        <taxon>Eukaryota</taxon>
        <taxon>Metazoa</taxon>
        <taxon>Ecdysozoa</taxon>
        <taxon>Arthropoda</taxon>
        <taxon>Chelicerata</taxon>
        <taxon>Arachnida</taxon>
        <taxon>Acari</taxon>
        <taxon>Parasitiformes</taxon>
        <taxon>Ixodida</taxon>
        <taxon>Ixodoidea</taxon>
        <taxon>Ixodidae</taxon>
        <taxon>Haemaphysalinae</taxon>
        <taxon>Haemaphysalis</taxon>
    </lineage>
</organism>
<sequence length="78" mass="9183">MALYKRRLLEEFDHGVRLHRDYSNAELFFVLWALGHCGQRDADVLVNAALRNSALFARVFQCSVNKAMWEGHRCPFWQ</sequence>
<dbReference type="EMBL" id="JABSTR010000010">
    <property type="protein sequence ID" value="KAH9379827.1"/>
    <property type="molecule type" value="Genomic_DNA"/>
</dbReference>
<dbReference type="Proteomes" id="UP000821853">
    <property type="component" value="Chromosome 8"/>
</dbReference>
<dbReference type="InterPro" id="IPR024079">
    <property type="entry name" value="MetalloPept_cat_dom_sf"/>
</dbReference>
<dbReference type="InterPro" id="IPR000718">
    <property type="entry name" value="Peptidase_M13"/>
</dbReference>
<comment type="caution">
    <text evidence="1">The sequence shown here is derived from an EMBL/GenBank/DDBJ whole genome shotgun (WGS) entry which is preliminary data.</text>
</comment>